<dbReference type="InterPro" id="IPR013785">
    <property type="entry name" value="Aldolase_TIM"/>
</dbReference>
<evidence type="ECO:0000256" key="8">
    <source>
        <dbReference type="ARBA" id="ARBA00047992"/>
    </source>
</evidence>
<dbReference type="GO" id="GO:0036381">
    <property type="term" value="F:pyridoxal 5'-phosphate synthase (glutamine hydrolysing) activity"/>
    <property type="evidence" value="ECO:0007669"/>
    <property type="project" value="UniProtKB-EC"/>
</dbReference>
<dbReference type="CDD" id="cd04727">
    <property type="entry name" value="pdxS"/>
    <property type="match status" value="1"/>
</dbReference>
<evidence type="ECO:0000259" key="13">
    <source>
        <dbReference type="PROSITE" id="PS50089"/>
    </source>
</evidence>
<evidence type="ECO:0000256" key="2">
    <source>
        <dbReference type="ARBA" id="ARBA00007281"/>
    </source>
</evidence>
<evidence type="ECO:0000313" key="15">
    <source>
        <dbReference type="Proteomes" id="UP001346149"/>
    </source>
</evidence>
<comment type="similarity">
    <text evidence="2 10">Belongs to the PdxS/SNZ family.</text>
</comment>
<dbReference type="Gene3D" id="3.30.40.10">
    <property type="entry name" value="Zinc/RING finger domain, C3HC4 (zinc finger)"/>
    <property type="match status" value="1"/>
</dbReference>
<keyword evidence="9" id="KW-0479">Metal-binding</keyword>
<sequence length="773" mass="84430">MAERGPSLSSSSRDESSTSSSQVHLEEEVNNWGGIEPQGDDFRQLEQQQIGTSYHGNFTVPDDITVDIQDDTWSCIIVVLTFWFFVSMTLILGVYGSESLRLGPSSSILLRPNPIFVQSVKVVELDDTKPAPLLYGFHKSPALDVLVNWSSNYNASVSADSHKEWVYYLNEGSQINISYSMTNLGSSMFLVIAQGNEGLNKWLEDPTYPNTTLSWNLIHDSGTIHQKIYTSANYYIAVGNLNTEDIEIELDLQVEAYLYNTTQPYYRCSFTRGQCILDVLFPTGNAALIATPSPGEGTPGAEWYVKLSYGPRWITYILGIGGLTVLMLVVFNFLNKFRFAHYDGGTSQHGQMNPARAPLLSNKDDDLSSLGSSYESVSQDEADLEEFLASGSQDGKLKDSENGNSTRRLCGICFDAPRDCFFLPCGHCVACFECGTRIVEVEGTCPLCRRNMKKGFVSSSSEKMAGSGVVAVYGNGSALTEAKKSTFSVKVGLAQMLRGGVIMDVVTPDQARIAEEAGACAVMALERVPADIRAQGGVARMSDPQLIREIKQAVTIPVMAKARIGHFVEAQILEALGVDYIDESEVLTLADEEHHINKYNFRIPFVCGCRNLGEALRRIREGAAMIRTKGEAGTGNIVEAVRHVRSVMGDIRVLMNMDDDEVFTFAKKIAAPYDLVMQTKQLGRLPVVQFAAGGVATPADAALMMQLGCDGVFVGSGIFKSGDPAKRARAIVQAVTHYSDPQVLADVSCGLGEPMVGINLSDEKVERFANRSE</sequence>
<dbReference type="PROSITE" id="PS51129">
    <property type="entry name" value="PDXS_SNZ_2"/>
    <property type="match status" value="1"/>
</dbReference>
<organism evidence="14 15">
    <name type="scientific">Trapa natans</name>
    <name type="common">Water chestnut</name>
    <dbReference type="NCBI Taxonomy" id="22666"/>
    <lineage>
        <taxon>Eukaryota</taxon>
        <taxon>Viridiplantae</taxon>
        <taxon>Streptophyta</taxon>
        <taxon>Embryophyta</taxon>
        <taxon>Tracheophyta</taxon>
        <taxon>Spermatophyta</taxon>
        <taxon>Magnoliopsida</taxon>
        <taxon>eudicotyledons</taxon>
        <taxon>Gunneridae</taxon>
        <taxon>Pentapetalae</taxon>
        <taxon>rosids</taxon>
        <taxon>malvids</taxon>
        <taxon>Myrtales</taxon>
        <taxon>Lythraceae</taxon>
        <taxon>Trapa</taxon>
    </lineage>
</organism>
<dbReference type="SUPFAM" id="SSF51366">
    <property type="entry name" value="Ribulose-phoshate binding barrel"/>
    <property type="match status" value="1"/>
</dbReference>
<feature type="domain" description="RING-type" evidence="13">
    <location>
        <begin position="410"/>
        <end position="449"/>
    </location>
</feature>
<dbReference type="Pfam" id="PF01680">
    <property type="entry name" value="SOR_SNZ"/>
    <property type="match status" value="1"/>
</dbReference>
<accession>A0AAN7MM05</accession>
<keyword evidence="12" id="KW-0472">Membrane</keyword>
<comment type="function">
    <text evidence="7">Catalyzes the formation of pyridoxal 5'-phosphate from ribose 5-phosphate (RBP), glyceraldehyde 3-phosphate (G3P) and ammonia. The ammonia is provided by PDX2. Can also use ribulose 5-phosphate and dihydroxyacetone phosphate as substrates, resulting from enzyme-catalyzed isomerization of RBP and G3P, respectively. Also plays an indirect role in resistance to singlet oxygen-generating photosensitizers.</text>
</comment>
<evidence type="ECO:0000256" key="11">
    <source>
        <dbReference type="SAM" id="MobiDB-lite"/>
    </source>
</evidence>
<dbReference type="GO" id="GO:0042823">
    <property type="term" value="P:pyridoxal phosphate biosynthetic process"/>
    <property type="evidence" value="ECO:0007669"/>
    <property type="project" value="InterPro"/>
</dbReference>
<dbReference type="PROSITE" id="PS50089">
    <property type="entry name" value="ZF_RING_2"/>
    <property type="match status" value="1"/>
</dbReference>
<gene>
    <name evidence="14" type="ORF">SAY86_022184</name>
</gene>
<evidence type="ECO:0000256" key="10">
    <source>
        <dbReference type="PROSITE-ProRule" id="PRU00481"/>
    </source>
</evidence>
<evidence type="ECO:0000256" key="5">
    <source>
        <dbReference type="ARBA" id="ARBA00023239"/>
    </source>
</evidence>
<dbReference type="NCBIfam" id="TIGR00343">
    <property type="entry name" value="pyridoxal 5'-phosphate synthase lyase subunit PdxS"/>
    <property type="match status" value="1"/>
</dbReference>
<name>A0AAN7MM05_TRANT</name>
<evidence type="ECO:0000313" key="14">
    <source>
        <dbReference type="EMBL" id="KAK4801697.1"/>
    </source>
</evidence>
<evidence type="ECO:0000256" key="9">
    <source>
        <dbReference type="PROSITE-ProRule" id="PRU00175"/>
    </source>
</evidence>
<evidence type="ECO:0000256" key="3">
    <source>
        <dbReference type="ARBA" id="ARBA00012084"/>
    </source>
</evidence>
<dbReference type="Pfam" id="PF13920">
    <property type="entry name" value="zf-C3HC4_3"/>
    <property type="match status" value="1"/>
</dbReference>
<dbReference type="GO" id="GO:0008615">
    <property type="term" value="P:pyridoxine biosynthetic process"/>
    <property type="evidence" value="ECO:0007669"/>
    <property type="project" value="TreeGrafter"/>
</dbReference>
<dbReference type="GO" id="GO:0005829">
    <property type="term" value="C:cytosol"/>
    <property type="evidence" value="ECO:0007669"/>
    <property type="project" value="UniProtKB-ARBA"/>
</dbReference>
<dbReference type="Gene3D" id="3.20.20.70">
    <property type="entry name" value="Aldolase class I"/>
    <property type="match status" value="1"/>
</dbReference>
<keyword evidence="12" id="KW-1133">Transmembrane helix</keyword>
<evidence type="ECO:0000256" key="4">
    <source>
        <dbReference type="ARBA" id="ARBA00022898"/>
    </source>
</evidence>
<keyword evidence="6" id="KW-0704">Schiff base</keyword>
<keyword evidence="12" id="KW-0812">Transmembrane</keyword>
<dbReference type="SUPFAM" id="SSF57850">
    <property type="entry name" value="RING/U-box"/>
    <property type="match status" value="1"/>
</dbReference>
<evidence type="ECO:0000256" key="6">
    <source>
        <dbReference type="ARBA" id="ARBA00023270"/>
    </source>
</evidence>
<dbReference type="InterPro" id="IPR001841">
    <property type="entry name" value="Znf_RING"/>
</dbReference>
<dbReference type="PROSITE" id="PS01235">
    <property type="entry name" value="PDXS_SNZ_1"/>
    <property type="match status" value="1"/>
</dbReference>
<dbReference type="GO" id="GO:0046982">
    <property type="term" value="F:protein heterodimerization activity"/>
    <property type="evidence" value="ECO:0007669"/>
    <property type="project" value="UniProtKB-ARBA"/>
</dbReference>
<dbReference type="InterPro" id="IPR032008">
    <property type="entry name" value="APD1-4_N"/>
</dbReference>
<feature type="transmembrane region" description="Helical" evidence="12">
    <location>
        <begin position="76"/>
        <end position="95"/>
    </location>
</feature>
<comment type="caution">
    <text evidence="14">The sequence shown here is derived from an EMBL/GenBank/DDBJ whole genome shotgun (WGS) entry which is preliminary data.</text>
</comment>
<dbReference type="GO" id="GO:0006520">
    <property type="term" value="P:amino acid metabolic process"/>
    <property type="evidence" value="ECO:0007669"/>
    <property type="project" value="TreeGrafter"/>
</dbReference>
<reference evidence="14 15" key="1">
    <citation type="journal article" date="2023" name="Hortic Res">
        <title>Pangenome of water caltrop reveals structural variations and asymmetric subgenome divergence after allopolyploidization.</title>
        <authorList>
            <person name="Zhang X."/>
            <person name="Chen Y."/>
            <person name="Wang L."/>
            <person name="Yuan Y."/>
            <person name="Fang M."/>
            <person name="Shi L."/>
            <person name="Lu R."/>
            <person name="Comes H.P."/>
            <person name="Ma Y."/>
            <person name="Chen Y."/>
            <person name="Huang G."/>
            <person name="Zhou Y."/>
            <person name="Zheng Z."/>
            <person name="Qiu Y."/>
        </authorList>
    </citation>
    <scope>NUCLEOTIDE SEQUENCE [LARGE SCALE GENOMIC DNA]</scope>
    <source>
        <strain evidence="14">F231</strain>
    </source>
</reference>
<evidence type="ECO:0000256" key="12">
    <source>
        <dbReference type="SAM" id="Phobius"/>
    </source>
</evidence>
<keyword evidence="4" id="KW-0663">Pyridoxal phosphate</keyword>
<keyword evidence="9" id="KW-0862">Zinc</keyword>
<comment type="catalytic activity">
    <reaction evidence="8">
        <text>aldehydo-D-ribose 5-phosphate + D-glyceraldehyde 3-phosphate + L-glutamine = pyridoxal 5'-phosphate + L-glutamate + phosphate + 3 H2O + H(+)</text>
        <dbReference type="Rhea" id="RHEA:31507"/>
        <dbReference type="ChEBI" id="CHEBI:15377"/>
        <dbReference type="ChEBI" id="CHEBI:15378"/>
        <dbReference type="ChEBI" id="CHEBI:29985"/>
        <dbReference type="ChEBI" id="CHEBI:43474"/>
        <dbReference type="ChEBI" id="CHEBI:58273"/>
        <dbReference type="ChEBI" id="CHEBI:58359"/>
        <dbReference type="ChEBI" id="CHEBI:59776"/>
        <dbReference type="ChEBI" id="CHEBI:597326"/>
        <dbReference type="EC" id="4.3.3.6"/>
    </reaction>
</comment>
<proteinExistence type="inferred from homology"/>
<dbReference type="NCBIfam" id="NF003215">
    <property type="entry name" value="PRK04180.1"/>
    <property type="match status" value="1"/>
</dbReference>
<dbReference type="Proteomes" id="UP001346149">
    <property type="component" value="Unassembled WGS sequence"/>
</dbReference>
<evidence type="ECO:0000256" key="1">
    <source>
        <dbReference type="ARBA" id="ARBA00004737"/>
    </source>
</evidence>
<protein>
    <recommendedName>
        <fullName evidence="3">pyridoxal 5'-phosphate synthase (glutamine hydrolyzing)</fullName>
        <ecNumber evidence="3">4.3.3.6</ecNumber>
    </recommendedName>
</protein>
<dbReference type="EC" id="4.3.3.6" evidence="3"/>
<dbReference type="EMBL" id="JAXQNO010000003">
    <property type="protein sequence ID" value="KAK4801697.1"/>
    <property type="molecule type" value="Genomic_DNA"/>
</dbReference>
<evidence type="ECO:0000256" key="7">
    <source>
        <dbReference type="ARBA" id="ARBA00037142"/>
    </source>
</evidence>
<dbReference type="Pfam" id="PF16041">
    <property type="entry name" value="APD1-4_M"/>
    <property type="match status" value="1"/>
</dbReference>
<dbReference type="FunFam" id="3.20.20.70:FF:000001">
    <property type="entry name" value="Pyridoxine biosynthesis protein PDX1"/>
    <property type="match status" value="1"/>
</dbReference>
<keyword evidence="15" id="KW-1185">Reference proteome</keyword>
<dbReference type="PANTHER" id="PTHR31829">
    <property type="entry name" value="PYRIDOXAL 5'-PHOSPHATE SYNTHASE SUBUNIT SNZ1-RELATED"/>
    <property type="match status" value="1"/>
</dbReference>
<dbReference type="InterPro" id="IPR001852">
    <property type="entry name" value="PdxS/SNZ"/>
</dbReference>
<dbReference type="InterPro" id="IPR033755">
    <property type="entry name" value="PdxS/SNZ_N"/>
</dbReference>
<dbReference type="PANTHER" id="PTHR31829:SF0">
    <property type="entry name" value="PYRIDOXAL 5'-PHOSPHATE SYNTHASE SUBUNIT SNZ1-RELATED"/>
    <property type="match status" value="1"/>
</dbReference>
<dbReference type="Pfam" id="PF16040">
    <property type="entry name" value="APD1-4_N"/>
    <property type="match status" value="1"/>
</dbReference>
<dbReference type="HAMAP" id="MF_01824">
    <property type="entry name" value="PdxS"/>
    <property type="match status" value="1"/>
</dbReference>
<keyword evidence="9" id="KW-0863">Zinc-finger</keyword>
<feature type="compositionally biased region" description="Low complexity" evidence="11">
    <location>
        <begin position="7"/>
        <end position="21"/>
    </location>
</feature>
<feature type="transmembrane region" description="Helical" evidence="12">
    <location>
        <begin position="313"/>
        <end position="334"/>
    </location>
</feature>
<dbReference type="InterPro" id="IPR013083">
    <property type="entry name" value="Znf_RING/FYVE/PHD"/>
</dbReference>
<keyword evidence="5" id="KW-0456">Lyase</keyword>
<dbReference type="InterPro" id="IPR032010">
    <property type="entry name" value="APD1-4_M"/>
</dbReference>
<feature type="region of interest" description="Disordered" evidence="11">
    <location>
        <begin position="1"/>
        <end position="27"/>
    </location>
</feature>
<comment type="pathway">
    <text evidence="1">Cofactor biosynthesis; pyridoxal 5'-phosphate biosynthesis.</text>
</comment>
<dbReference type="AlphaFoldDB" id="A0AAN7MM05"/>
<dbReference type="GO" id="GO:0008270">
    <property type="term" value="F:zinc ion binding"/>
    <property type="evidence" value="ECO:0007669"/>
    <property type="project" value="UniProtKB-KW"/>
</dbReference>
<dbReference type="InterPro" id="IPR011060">
    <property type="entry name" value="RibuloseP-bd_barrel"/>
</dbReference>